<gene>
    <name evidence="7" type="ORF">BU23DRAFT_477513</name>
</gene>
<keyword evidence="2 4" id="KW-0378">Hydrolase</keyword>
<dbReference type="Pfam" id="PF02156">
    <property type="entry name" value="Glyco_hydro_26"/>
    <property type="match status" value="1"/>
</dbReference>
<evidence type="ECO:0000259" key="6">
    <source>
        <dbReference type="PROSITE" id="PS51764"/>
    </source>
</evidence>
<feature type="non-terminal residue" evidence="7">
    <location>
        <position position="1"/>
    </location>
</feature>
<evidence type="ECO:0000256" key="5">
    <source>
        <dbReference type="SAM" id="MobiDB-lite"/>
    </source>
</evidence>
<feature type="region of interest" description="Disordered" evidence="5">
    <location>
        <begin position="283"/>
        <end position="321"/>
    </location>
</feature>
<evidence type="ECO:0000313" key="7">
    <source>
        <dbReference type="EMBL" id="KAF1969331.1"/>
    </source>
</evidence>
<feature type="domain" description="GH26" evidence="6">
    <location>
        <begin position="1"/>
        <end position="275"/>
    </location>
</feature>
<evidence type="ECO:0000256" key="2">
    <source>
        <dbReference type="ARBA" id="ARBA00022801"/>
    </source>
</evidence>
<organism evidence="7 8">
    <name type="scientific">Bimuria novae-zelandiae CBS 107.79</name>
    <dbReference type="NCBI Taxonomy" id="1447943"/>
    <lineage>
        <taxon>Eukaryota</taxon>
        <taxon>Fungi</taxon>
        <taxon>Dikarya</taxon>
        <taxon>Ascomycota</taxon>
        <taxon>Pezizomycotina</taxon>
        <taxon>Dothideomycetes</taxon>
        <taxon>Pleosporomycetidae</taxon>
        <taxon>Pleosporales</taxon>
        <taxon>Massarineae</taxon>
        <taxon>Didymosphaeriaceae</taxon>
        <taxon>Bimuria</taxon>
    </lineage>
</organism>
<dbReference type="InterPro" id="IPR017853">
    <property type="entry name" value="GH"/>
</dbReference>
<dbReference type="EMBL" id="ML976711">
    <property type="protein sequence ID" value="KAF1969331.1"/>
    <property type="molecule type" value="Genomic_DNA"/>
</dbReference>
<dbReference type="SUPFAM" id="SSF51445">
    <property type="entry name" value="(Trans)glycosidases"/>
    <property type="match status" value="1"/>
</dbReference>
<sequence length="352" mass="38107">GLPDDTLKTNCISIGFLPSEGDSASPRYTMAQINSKLGAQSSTYGWYAQISSSGFDGSQLLAVKDDVVASGAVFVASVMPGRDINFSAVTADVAKQVASVMKQFTDAGVTVWLRYAHEMNWYIKDGTYNGDAASFVTSWKHVYDAACRDNPLVSCFWSPNQDSTANIEPWWPGDDYVDLVGIDCYPRSKDGTPNSAMFDKLYGGFYDKFSKPYNLPFAIGETGAGSGQKEPWLETLVSADTKAKYPNYVSMSWFEFDKEADFRIVMTDEGTLGKTKEILLKGGDEQCGGSGNGTTPPVETETPVSNAPSTTSTSAAKPTNSSARCDWGCWGWDCSASVPCQEPWSCKGGYCK</sequence>
<dbReference type="GO" id="GO:0016985">
    <property type="term" value="F:mannan endo-1,4-beta-mannosidase activity"/>
    <property type="evidence" value="ECO:0007669"/>
    <property type="project" value="InterPro"/>
</dbReference>
<evidence type="ECO:0000256" key="1">
    <source>
        <dbReference type="ARBA" id="ARBA00007754"/>
    </source>
</evidence>
<keyword evidence="3 4" id="KW-0326">Glycosidase</keyword>
<protein>
    <submittedName>
        <fullName evidence="7">Glycoside hydrolase</fullName>
    </submittedName>
</protein>
<reference evidence="7" key="1">
    <citation type="journal article" date="2020" name="Stud. Mycol.">
        <title>101 Dothideomycetes genomes: a test case for predicting lifestyles and emergence of pathogens.</title>
        <authorList>
            <person name="Haridas S."/>
            <person name="Albert R."/>
            <person name="Binder M."/>
            <person name="Bloem J."/>
            <person name="Labutti K."/>
            <person name="Salamov A."/>
            <person name="Andreopoulos B."/>
            <person name="Baker S."/>
            <person name="Barry K."/>
            <person name="Bills G."/>
            <person name="Bluhm B."/>
            <person name="Cannon C."/>
            <person name="Castanera R."/>
            <person name="Culley D."/>
            <person name="Daum C."/>
            <person name="Ezra D."/>
            <person name="Gonzalez J."/>
            <person name="Henrissat B."/>
            <person name="Kuo A."/>
            <person name="Liang C."/>
            <person name="Lipzen A."/>
            <person name="Lutzoni F."/>
            <person name="Magnuson J."/>
            <person name="Mondo S."/>
            <person name="Nolan M."/>
            <person name="Ohm R."/>
            <person name="Pangilinan J."/>
            <person name="Park H.-J."/>
            <person name="Ramirez L."/>
            <person name="Alfaro M."/>
            <person name="Sun H."/>
            <person name="Tritt A."/>
            <person name="Yoshinaga Y."/>
            <person name="Zwiers L.-H."/>
            <person name="Turgeon B."/>
            <person name="Goodwin S."/>
            <person name="Spatafora J."/>
            <person name="Crous P."/>
            <person name="Grigoriev I."/>
        </authorList>
    </citation>
    <scope>NUCLEOTIDE SEQUENCE</scope>
    <source>
        <strain evidence="7">CBS 107.79</strain>
    </source>
</reference>
<dbReference type="InterPro" id="IPR022790">
    <property type="entry name" value="GH26_dom"/>
</dbReference>
<evidence type="ECO:0000256" key="4">
    <source>
        <dbReference type="PROSITE-ProRule" id="PRU01100"/>
    </source>
</evidence>
<evidence type="ECO:0000256" key="3">
    <source>
        <dbReference type="ARBA" id="ARBA00023295"/>
    </source>
</evidence>
<feature type="active site" description="Nucleophile" evidence="4">
    <location>
        <position position="221"/>
    </location>
</feature>
<comment type="similarity">
    <text evidence="1 4">Belongs to the glycosyl hydrolase 26 family.</text>
</comment>
<proteinExistence type="inferred from homology"/>
<dbReference type="PANTHER" id="PTHR40079">
    <property type="entry name" value="MANNAN ENDO-1,4-BETA-MANNOSIDASE E-RELATED"/>
    <property type="match status" value="1"/>
</dbReference>
<dbReference type="AlphaFoldDB" id="A0A6A5UWF7"/>
<dbReference type="PROSITE" id="PS51764">
    <property type="entry name" value="GH26"/>
    <property type="match status" value="1"/>
</dbReference>
<feature type="active site" description="Proton donor" evidence="4">
    <location>
        <position position="118"/>
    </location>
</feature>
<keyword evidence="8" id="KW-1185">Reference proteome</keyword>
<name>A0A6A5UWF7_9PLEO</name>
<feature type="compositionally biased region" description="Low complexity" evidence="5">
    <location>
        <begin position="294"/>
        <end position="321"/>
    </location>
</feature>
<dbReference type="Gene3D" id="3.20.20.80">
    <property type="entry name" value="Glycosidases"/>
    <property type="match status" value="1"/>
</dbReference>
<accession>A0A6A5UWF7</accession>
<dbReference type="OrthoDB" id="428177at2759"/>
<dbReference type="InterPro" id="IPR000805">
    <property type="entry name" value="Glyco_hydro_26"/>
</dbReference>
<dbReference type="Proteomes" id="UP000800036">
    <property type="component" value="Unassembled WGS sequence"/>
</dbReference>
<dbReference type="GO" id="GO:0006080">
    <property type="term" value="P:substituted mannan metabolic process"/>
    <property type="evidence" value="ECO:0007669"/>
    <property type="project" value="InterPro"/>
</dbReference>
<evidence type="ECO:0000313" key="8">
    <source>
        <dbReference type="Proteomes" id="UP000800036"/>
    </source>
</evidence>
<dbReference type="PANTHER" id="PTHR40079:SF6">
    <property type="entry name" value="GH26 DOMAIN-CONTAINING PROTEIN"/>
    <property type="match status" value="1"/>
</dbReference>